<feature type="transmembrane region" description="Helical" evidence="4">
    <location>
        <begin position="77"/>
        <end position="105"/>
    </location>
</feature>
<feature type="compositionally biased region" description="Pro residues" evidence="3">
    <location>
        <begin position="7"/>
        <end position="19"/>
    </location>
</feature>
<dbReference type="NCBIfam" id="NF033747">
    <property type="entry name" value="class_E_sortase"/>
    <property type="match status" value="1"/>
</dbReference>
<dbReference type="Proteomes" id="UP000595895">
    <property type="component" value="Chromosome"/>
</dbReference>
<keyword evidence="4" id="KW-0812">Transmembrane</keyword>
<evidence type="ECO:0000256" key="2">
    <source>
        <dbReference type="PIRSR" id="PIRSR605754-1"/>
    </source>
</evidence>
<dbReference type="InterPro" id="IPR053465">
    <property type="entry name" value="Sortase_Class_E"/>
</dbReference>
<reference evidence="5 6" key="1">
    <citation type="submission" date="2020-12" db="EMBL/GenBank/DDBJ databases">
        <authorList>
            <person name="Zhou J."/>
        </authorList>
    </citation>
    <scope>NUCLEOTIDE SEQUENCE [LARGE SCALE GENOMIC DNA]</scope>
    <source>
        <strain evidence="5 6">CCUG 61299</strain>
    </source>
</reference>
<keyword evidence="4" id="KW-0472">Membrane</keyword>
<gene>
    <name evidence="5" type="ORF">JG540_00095</name>
</gene>
<sequence>MAELEPQAPPAEPGLPPSIAPQAAEPVGAPSTPTLATATAEPLPDGQKRSRRPSRKELRHQPAHAASRRPARRRRGVLDILLTLIGEALITAGAVIGLFLVWQLWWTGIEATQKAEAATKTFTQTQVESPKTAGTKHTEPPPAMPQVGYGETIGMLVVPKWYGVTNNNMPVIEGTGPDVLDQAAAGHYSDTQQLGEIGNFAVAGHRRSNGNSFRRVDLLEPGDEIVVSTKDVWYVYTVESHEIVLPSQTEVIAPVPGHPEQAATEQYLTMTTCHSVNVGEWGNDHRWIVHAKFSYWMPRSEGRPESVLKDPEVN</sequence>
<accession>A0A7T7M9L5</accession>
<dbReference type="InterPro" id="IPR023365">
    <property type="entry name" value="Sortase_dom-sf"/>
</dbReference>
<protein>
    <submittedName>
        <fullName evidence="5">Class E sortase</fullName>
    </submittedName>
</protein>
<evidence type="ECO:0000256" key="1">
    <source>
        <dbReference type="ARBA" id="ARBA00022801"/>
    </source>
</evidence>
<feature type="compositionally biased region" description="Low complexity" evidence="3">
    <location>
        <begin position="29"/>
        <end position="44"/>
    </location>
</feature>
<proteinExistence type="predicted"/>
<feature type="compositionally biased region" description="Basic residues" evidence="3">
    <location>
        <begin position="61"/>
        <end position="71"/>
    </location>
</feature>
<feature type="active site" description="Proton donor/acceptor" evidence="2">
    <location>
        <position position="205"/>
    </location>
</feature>
<feature type="region of interest" description="Disordered" evidence="3">
    <location>
        <begin position="120"/>
        <end position="143"/>
    </location>
</feature>
<dbReference type="NCBIfam" id="TIGR01076">
    <property type="entry name" value="sortase_fam"/>
    <property type="match status" value="1"/>
</dbReference>
<evidence type="ECO:0000256" key="4">
    <source>
        <dbReference type="SAM" id="Phobius"/>
    </source>
</evidence>
<dbReference type="GO" id="GO:0016787">
    <property type="term" value="F:hydrolase activity"/>
    <property type="evidence" value="ECO:0007669"/>
    <property type="project" value="UniProtKB-KW"/>
</dbReference>
<dbReference type="SUPFAM" id="SSF63817">
    <property type="entry name" value="Sortase"/>
    <property type="match status" value="1"/>
</dbReference>
<dbReference type="InterPro" id="IPR005754">
    <property type="entry name" value="Sortase"/>
</dbReference>
<dbReference type="CDD" id="cd05830">
    <property type="entry name" value="Sortase_E"/>
    <property type="match status" value="1"/>
</dbReference>
<dbReference type="InterPro" id="IPR042003">
    <property type="entry name" value="Sortase_E"/>
</dbReference>
<keyword evidence="4" id="KW-1133">Transmembrane helix</keyword>
<evidence type="ECO:0000313" key="6">
    <source>
        <dbReference type="Proteomes" id="UP000595895"/>
    </source>
</evidence>
<evidence type="ECO:0000313" key="5">
    <source>
        <dbReference type="EMBL" id="QQM67358.1"/>
    </source>
</evidence>
<feature type="region of interest" description="Disordered" evidence="3">
    <location>
        <begin position="1"/>
        <end position="71"/>
    </location>
</feature>
<dbReference type="KEGG" id="awe:JG540_00095"/>
<dbReference type="EMBL" id="CP066802">
    <property type="protein sequence ID" value="QQM67358.1"/>
    <property type="molecule type" value="Genomic_DNA"/>
</dbReference>
<dbReference type="AlphaFoldDB" id="A0A7T7M9L5"/>
<keyword evidence="6" id="KW-1185">Reference proteome</keyword>
<evidence type="ECO:0000256" key="3">
    <source>
        <dbReference type="SAM" id="MobiDB-lite"/>
    </source>
</evidence>
<name>A0A7T7M9L5_9ACTO</name>
<dbReference type="Pfam" id="PF04203">
    <property type="entry name" value="Sortase"/>
    <property type="match status" value="1"/>
</dbReference>
<dbReference type="Gene3D" id="2.40.260.10">
    <property type="entry name" value="Sortase"/>
    <property type="match status" value="1"/>
</dbReference>
<keyword evidence="1" id="KW-0378">Hydrolase</keyword>
<feature type="active site" description="Acyl-thioester intermediate" evidence="2">
    <location>
        <position position="273"/>
    </location>
</feature>
<organism evidence="5 6">
    <name type="scientific">Actinomyces weissii</name>
    <dbReference type="NCBI Taxonomy" id="675090"/>
    <lineage>
        <taxon>Bacteria</taxon>
        <taxon>Bacillati</taxon>
        <taxon>Actinomycetota</taxon>
        <taxon>Actinomycetes</taxon>
        <taxon>Actinomycetales</taxon>
        <taxon>Actinomycetaceae</taxon>
        <taxon>Actinomyces</taxon>
    </lineage>
</organism>